<name>I2FLT7_9CAUD</name>
<dbReference type="Proteomes" id="UP000002867">
    <property type="component" value="Segment"/>
</dbReference>
<dbReference type="KEGG" id="vg:12979178"/>
<sequence length="79" mass="9295">MYENRMGVPIYLSEKARELFQDGTFSEIMALLEQDLKDEWASSPDALRRDSLYHELQALTRVNLKVRMLVDSLLFQRDS</sequence>
<organism evidence="1 2">
    <name type="scientific">Pseudomonas phage tf</name>
    <dbReference type="NCBI Taxonomy" id="1114179"/>
    <lineage>
        <taxon>Viruses</taxon>
        <taxon>Duplodnaviria</taxon>
        <taxon>Heunggongvirae</taxon>
        <taxon>Uroviricota</taxon>
        <taxon>Caudoviricetes</taxon>
        <taxon>Krylovvirus</taxon>
        <taxon>Krylovvirus tf</taxon>
    </lineage>
</organism>
<gene>
    <name evidence="1" type="ORF">tf_68</name>
</gene>
<reference evidence="1 2" key="1">
    <citation type="journal article" date="2012" name="PLoS ONE">
        <title>Genomic Analysis of Pseudomonas putida Phage tf with Localized Single-Strand DNA Interruptions.</title>
        <authorList>
            <person name="Glukhov A.S."/>
            <person name="Krutilina A.I."/>
            <person name="Shlyapnikov M.G."/>
            <person name="Severinov K."/>
            <person name="Lavysh D."/>
            <person name="Kochetkov V.V."/>
            <person name="McGrath J.W."/>
            <person name="de Leeuwe C."/>
            <person name="Shaburova O.V."/>
            <person name="Krylov V.N."/>
            <person name="Akulenko N.V."/>
            <person name="Kulakov L.A."/>
        </authorList>
    </citation>
    <scope>NUCLEOTIDE SEQUENCE [LARGE SCALE GENOMIC DNA]</scope>
</reference>
<evidence type="ECO:0000313" key="1">
    <source>
        <dbReference type="EMBL" id="CCE60821.1"/>
    </source>
</evidence>
<dbReference type="RefSeq" id="YP_006382526.1">
    <property type="nucleotide sequence ID" value="NC_017971.2"/>
</dbReference>
<keyword evidence="2" id="KW-1185">Reference proteome</keyword>
<protein>
    <submittedName>
        <fullName evidence="1">Uncharacterized protein</fullName>
    </submittedName>
</protein>
<dbReference type="GeneID" id="12979178"/>
<dbReference type="EMBL" id="HE611333">
    <property type="protein sequence ID" value="CCE60821.1"/>
    <property type="molecule type" value="Genomic_DNA"/>
</dbReference>
<evidence type="ECO:0000313" key="2">
    <source>
        <dbReference type="Proteomes" id="UP000002867"/>
    </source>
</evidence>
<proteinExistence type="predicted"/>
<accession>I2FLT7</accession>